<feature type="compositionally biased region" description="Basic and acidic residues" evidence="2">
    <location>
        <begin position="151"/>
        <end position="162"/>
    </location>
</feature>
<gene>
    <name evidence="4" type="ORF">FCC1311_044842</name>
</gene>
<dbReference type="SMART" id="SM00054">
    <property type="entry name" value="EFh"/>
    <property type="match status" value="2"/>
</dbReference>
<proteinExistence type="predicted"/>
<organism evidence="4 5">
    <name type="scientific">Hondaea fermentalgiana</name>
    <dbReference type="NCBI Taxonomy" id="2315210"/>
    <lineage>
        <taxon>Eukaryota</taxon>
        <taxon>Sar</taxon>
        <taxon>Stramenopiles</taxon>
        <taxon>Bigyra</taxon>
        <taxon>Labyrinthulomycetes</taxon>
        <taxon>Thraustochytrida</taxon>
        <taxon>Thraustochytriidae</taxon>
        <taxon>Hondaea</taxon>
    </lineage>
</organism>
<feature type="compositionally biased region" description="Basic and acidic residues" evidence="2">
    <location>
        <begin position="407"/>
        <end position="425"/>
    </location>
</feature>
<feature type="domain" description="EF-hand" evidence="3">
    <location>
        <begin position="1003"/>
        <end position="1038"/>
    </location>
</feature>
<dbReference type="PROSITE" id="PS50222">
    <property type="entry name" value="EF_HAND_2"/>
    <property type="match status" value="2"/>
</dbReference>
<feature type="compositionally biased region" description="Polar residues" evidence="2">
    <location>
        <begin position="781"/>
        <end position="792"/>
    </location>
</feature>
<reference evidence="4 5" key="1">
    <citation type="submission" date="2017-12" db="EMBL/GenBank/DDBJ databases">
        <title>Sequencing, de novo assembly and annotation of complete genome of a new Thraustochytrid species, strain FCC1311.</title>
        <authorList>
            <person name="Sedici K."/>
            <person name="Godart F."/>
            <person name="Aiese Cigliano R."/>
            <person name="Sanseverino W."/>
            <person name="Barakat M."/>
            <person name="Ortet P."/>
            <person name="Marechal E."/>
            <person name="Cagnac O."/>
            <person name="Amato A."/>
        </authorList>
    </citation>
    <scope>NUCLEOTIDE SEQUENCE [LARGE SCALE GENOMIC DNA]</scope>
</reference>
<evidence type="ECO:0000259" key="3">
    <source>
        <dbReference type="PROSITE" id="PS50222"/>
    </source>
</evidence>
<dbReference type="SUPFAM" id="SSF47473">
    <property type="entry name" value="EF-hand"/>
    <property type="match status" value="1"/>
</dbReference>
<feature type="compositionally biased region" description="Acidic residues" evidence="2">
    <location>
        <begin position="112"/>
        <end position="123"/>
    </location>
</feature>
<dbReference type="Pfam" id="PF13202">
    <property type="entry name" value="EF-hand_5"/>
    <property type="match status" value="1"/>
</dbReference>
<protein>
    <recommendedName>
        <fullName evidence="3">EF-hand domain-containing protein</fullName>
    </recommendedName>
</protein>
<feature type="region of interest" description="Disordered" evidence="2">
    <location>
        <begin position="22"/>
        <end position="163"/>
    </location>
</feature>
<accession>A0A2R5GIZ3</accession>
<dbReference type="InterPro" id="IPR018247">
    <property type="entry name" value="EF_Hand_1_Ca_BS"/>
</dbReference>
<feature type="compositionally biased region" description="Basic and acidic residues" evidence="2">
    <location>
        <begin position="125"/>
        <end position="135"/>
    </location>
</feature>
<feature type="compositionally biased region" description="Polar residues" evidence="2">
    <location>
        <begin position="39"/>
        <end position="51"/>
    </location>
</feature>
<feature type="region of interest" description="Disordered" evidence="2">
    <location>
        <begin position="768"/>
        <end position="792"/>
    </location>
</feature>
<feature type="compositionally biased region" description="Basic and acidic residues" evidence="2">
    <location>
        <begin position="91"/>
        <end position="100"/>
    </location>
</feature>
<dbReference type="InParanoid" id="A0A2R5GIZ3"/>
<feature type="region of interest" description="Disordered" evidence="2">
    <location>
        <begin position="855"/>
        <end position="884"/>
    </location>
</feature>
<dbReference type="PROSITE" id="PS00018">
    <property type="entry name" value="EF_HAND_1"/>
    <property type="match status" value="2"/>
</dbReference>
<name>A0A2R5GIZ3_9STRA</name>
<feature type="domain" description="EF-hand" evidence="3">
    <location>
        <begin position="1066"/>
        <end position="1101"/>
    </location>
</feature>
<dbReference type="InterPro" id="IPR011992">
    <property type="entry name" value="EF-hand-dom_pair"/>
</dbReference>
<keyword evidence="1" id="KW-0106">Calcium</keyword>
<sequence>MASPRDDEECFAIPSGASFCGPGKTDIAQHQHQAFRGPESQQASPYNTNSYVDRDESSKDCEEDDFVSESDLATATCKGEAVVDADDDDGNVDKHHYHDGNDDDSQAFAEDSNYDDDSDDNDDVNNGRRRDDQLGTEKVASSDSEENDSDVNEHGQNDRPTRPETAFFTALSDDESSDELDENALFSRHNEELKLQAKGEAPTRPVVREVGPSRIHAERSYYDGLPFGPGPGMLFHLQPLSSKPKSSLTRKHASGAGVQNGLRRHRRDGVLHVRMPDTAVFGRQGRRVLLRFSSKAQGMVASSLEADAWEETLCKKWLAEARPVGVEHEPIVAVLKFPSWLHVEGSETRLVNAATLLGRLEQRPNICVVQRFVNPKGAKPSVYRATWRRDKLPIVVNITASRTFREASRDAHARQDADVLRHDHGQSTQNSKNQNEDSSDERLVTVPQAQHFFEERLLSEWFCPGSADTDKTTIFKVANVAVSQVHEALTRIARHLEASIGREYGLRKFAFEQLQCDLMRSKSDEWILTNVRGFELTPEAYREAHQVELEIRHRREAQGDYYDSEDEEVHNKQRRQSVNSFRLAIFLRDIVGLPGEKLDLQYRFHPWAGTVSIPVSRGTGKDSVCTVRQIRVHYFMASRVGLQQLFMQPLVVKLSRHEGVDKEEMPQSIEYHGELFLTRFLASFARHSLVNFDLRLHPSSEAASGHGEAPLLRCAIGIIRDGLHLTELDPGMPLAVDGAVLHLPPNYFDVRPLPESWISSIVAGQQQLASKSDDDGDKSMAQGTGNGQASDETSQVIQEVVAMGHAGAGASVVLDSAEAWEQAAAFFEDVQEACEGLPVSRATLIAEAMKRAKNQNHANQNLRDDAQGTSETETSTTSLLAQSAGAADAGEDELDWATIVAMLQDPRMKTFADDMQDGNLSRIARRRASECMVFTKDTFLLYLQHRAKELALQTSSLVPHEDGVEVQATEKTSECDNASAAKAWSLGLFSRRVKKDAVVRRYLRFRAYARIWACIDIDQNGRLDAAELRAYVRQRQTLEDPRAIYSKTFADWSLREMHAHLCMWLGASARANEKFERYDVDASGLISWEEFVNMADRAFRDEALDEISFSRS</sequence>
<evidence type="ECO:0000256" key="1">
    <source>
        <dbReference type="ARBA" id="ARBA00022837"/>
    </source>
</evidence>
<feature type="compositionally biased region" description="Low complexity" evidence="2">
    <location>
        <begin position="867"/>
        <end position="884"/>
    </location>
</feature>
<dbReference type="AlphaFoldDB" id="A0A2R5GIZ3"/>
<feature type="region of interest" description="Disordered" evidence="2">
    <location>
        <begin position="407"/>
        <end position="441"/>
    </location>
</feature>
<keyword evidence="5" id="KW-1185">Reference proteome</keyword>
<evidence type="ECO:0000256" key="2">
    <source>
        <dbReference type="SAM" id="MobiDB-lite"/>
    </source>
</evidence>
<comment type="caution">
    <text evidence="4">The sequence shown here is derived from an EMBL/GenBank/DDBJ whole genome shotgun (WGS) entry which is preliminary data.</text>
</comment>
<evidence type="ECO:0000313" key="4">
    <source>
        <dbReference type="EMBL" id="GBG28261.1"/>
    </source>
</evidence>
<dbReference type="GO" id="GO:0005509">
    <property type="term" value="F:calcium ion binding"/>
    <property type="evidence" value="ECO:0007669"/>
    <property type="project" value="InterPro"/>
</dbReference>
<evidence type="ECO:0000313" key="5">
    <source>
        <dbReference type="Proteomes" id="UP000241890"/>
    </source>
</evidence>
<dbReference type="EMBL" id="BEYU01000040">
    <property type="protein sequence ID" value="GBG28261.1"/>
    <property type="molecule type" value="Genomic_DNA"/>
</dbReference>
<dbReference type="InterPro" id="IPR002048">
    <property type="entry name" value="EF_hand_dom"/>
</dbReference>
<dbReference type="Gene3D" id="1.10.238.10">
    <property type="entry name" value="EF-hand"/>
    <property type="match status" value="1"/>
</dbReference>
<dbReference type="Proteomes" id="UP000241890">
    <property type="component" value="Unassembled WGS sequence"/>
</dbReference>